<reference evidence="1 2" key="1">
    <citation type="journal article" date="2019" name="ACS Chem. Biol.">
        <title>Identification and Mobilization of a Cryptic Antibiotic Biosynthesis Gene Locus from a Human-Pathogenic Nocardia Isolate.</title>
        <authorList>
            <person name="Herisse M."/>
            <person name="Ishida K."/>
            <person name="Porter J.L."/>
            <person name="Howden B."/>
            <person name="Hertweck C."/>
            <person name="Stinear T.P."/>
            <person name="Pidot S.J."/>
        </authorList>
    </citation>
    <scope>NUCLEOTIDE SEQUENCE [LARGE SCALE GENOMIC DNA]</scope>
    <source>
        <strain evidence="1 2">AUSMDU00012717</strain>
    </source>
</reference>
<keyword evidence="2" id="KW-1185">Reference proteome</keyword>
<evidence type="ECO:0000313" key="1">
    <source>
        <dbReference type="EMBL" id="QIS12726.1"/>
    </source>
</evidence>
<dbReference type="AlphaFoldDB" id="A0A6G9YI63"/>
<dbReference type="KEGG" id="nah:F5544_24355"/>
<protein>
    <submittedName>
        <fullName evidence="1">Uncharacterized protein</fullName>
    </submittedName>
</protein>
<organism evidence="1 2">
    <name type="scientific">Nocardia arthritidis</name>
    <dbReference type="NCBI Taxonomy" id="228602"/>
    <lineage>
        <taxon>Bacteria</taxon>
        <taxon>Bacillati</taxon>
        <taxon>Actinomycetota</taxon>
        <taxon>Actinomycetes</taxon>
        <taxon>Mycobacteriales</taxon>
        <taxon>Nocardiaceae</taxon>
        <taxon>Nocardia</taxon>
    </lineage>
</organism>
<dbReference type="Proteomes" id="UP000503540">
    <property type="component" value="Chromosome"/>
</dbReference>
<proteinExistence type="predicted"/>
<accession>A0A6G9YI63</accession>
<name>A0A6G9YI63_9NOCA</name>
<dbReference type="RefSeq" id="WP_167475368.1">
    <property type="nucleotide sequence ID" value="NZ_CP046172.1"/>
</dbReference>
<gene>
    <name evidence="1" type="ORF">F5544_24355</name>
</gene>
<sequence length="106" mass="10605">MGAAVSGLGLAVALAGGVLVGNIEPAPSPHMSSGGAPFPAVIHQRDLIGSFAAAQPPVEGIHTEIQPPGKGIIAEIDPPSRGIFAEIEPPGKNILAGIEHEPNRGP</sequence>
<evidence type="ECO:0000313" key="2">
    <source>
        <dbReference type="Proteomes" id="UP000503540"/>
    </source>
</evidence>
<dbReference type="EMBL" id="CP046172">
    <property type="protein sequence ID" value="QIS12726.1"/>
    <property type="molecule type" value="Genomic_DNA"/>
</dbReference>